<dbReference type="EMBL" id="QMEB01000051">
    <property type="protein sequence ID" value="NMG19606.1"/>
    <property type="molecule type" value="Genomic_DNA"/>
</dbReference>
<dbReference type="Pfam" id="PF07282">
    <property type="entry name" value="Cas12f1-like_TNB"/>
    <property type="match status" value="1"/>
</dbReference>
<dbReference type="NCBIfam" id="NF040570">
    <property type="entry name" value="guided_TnpB"/>
    <property type="match status" value="1"/>
</dbReference>
<dbReference type="InterPro" id="IPR010095">
    <property type="entry name" value="Cas12f1-like_TNB"/>
</dbReference>
<evidence type="ECO:0000313" key="8">
    <source>
        <dbReference type="Proteomes" id="UP000718564"/>
    </source>
</evidence>
<evidence type="ECO:0000313" key="7">
    <source>
        <dbReference type="EMBL" id="NMG19606.1"/>
    </source>
</evidence>
<dbReference type="InterPro" id="IPR001959">
    <property type="entry name" value="Transposase"/>
</dbReference>
<sequence length="392" mass="45340">MHAIKRELKLNKKEISQMRGNAGFKRFVYNYGLDLIISSWSFEDIKASDSKRIDAIKKVFTQVTMRRTEYTWMKQYPSTVYQSAFIDLKNAFSRWRQGLAKFPVKKTKKKGDSFTVYKNAGVYPEKGKPAFPFTNRVVICPGKIIKLPGLKQVRLKERINFLCSSQTFTVSRIADRWFVCFVLDAEKVPPRIHSIHKIGVDLGVKCLATCSDGSRYEMPVTTCQAKIKLGKHQWRNRNKIMGNKKLKIKASNNAKKCLNQLSKQHAHLANIRKDTTQKMTTDLSRKAYIIRIEDLNVVGMIANQKLAKAVSNNCFYEIRRQLIYKQSHYGTKVELVERWFPSSKMCSKCHHVQPMTLEDRIFNCQKCGQIQDRDENASKNLENAPLDKIRLA</sequence>
<evidence type="ECO:0000259" key="6">
    <source>
        <dbReference type="Pfam" id="PF07282"/>
    </source>
</evidence>
<reference evidence="7 8" key="1">
    <citation type="submission" date="2018-06" db="EMBL/GenBank/DDBJ databases">
        <title>Comparative genomics of Brasilonema spp. strains.</title>
        <authorList>
            <person name="Alvarenga D.O."/>
            <person name="Fiore M.F."/>
            <person name="Varani A.M."/>
        </authorList>
    </citation>
    <scope>NUCLEOTIDE SEQUENCE [LARGE SCALE GENOMIC DNA]</scope>
    <source>
        <strain evidence="7 8">SPC951</strain>
    </source>
</reference>
<keyword evidence="4" id="KW-0233">DNA recombination</keyword>
<keyword evidence="3" id="KW-0238">DNA-binding</keyword>
<comment type="caution">
    <text evidence="7">The sequence shown here is derived from an EMBL/GenBank/DDBJ whole genome shotgun (WGS) entry which is preliminary data.</text>
</comment>
<keyword evidence="2" id="KW-0815">Transposition</keyword>
<dbReference type="Pfam" id="PF01385">
    <property type="entry name" value="OrfB_IS605"/>
    <property type="match status" value="1"/>
</dbReference>
<feature type="domain" description="Cas12f1-like TNB" evidence="6">
    <location>
        <begin position="315"/>
        <end position="381"/>
    </location>
</feature>
<feature type="domain" description="Probable transposase IS891/IS1136/IS1341" evidence="5">
    <location>
        <begin position="187"/>
        <end position="302"/>
    </location>
</feature>
<keyword evidence="8" id="KW-1185">Reference proteome</keyword>
<evidence type="ECO:0000256" key="3">
    <source>
        <dbReference type="ARBA" id="ARBA00023125"/>
    </source>
</evidence>
<dbReference type="Proteomes" id="UP000718564">
    <property type="component" value="Unassembled WGS sequence"/>
</dbReference>
<evidence type="ECO:0000256" key="2">
    <source>
        <dbReference type="ARBA" id="ARBA00022578"/>
    </source>
</evidence>
<proteinExistence type="inferred from homology"/>
<comment type="similarity">
    <text evidence="1">In the C-terminal section; belongs to the transposase 35 family.</text>
</comment>
<organism evidence="7 8">
    <name type="scientific">Brasilonema bromeliae SPC951</name>
    <dbReference type="NCBI Taxonomy" id="385972"/>
    <lineage>
        <taxon>Bacteria</taxon>
        <taxon>Bacillati</taxon>
        <taxon>Cyanobacteriota</taxon>
        <taxon>Cyanophyceae</taxon>
        <taxon>Nostocales</taxon>
        <taxon>Scytonemataceae</taxon>
        <taxon>Brasilonema</taxon>
        <taxon>Bromeliae group (in: Brasilonema)</taxon>
    </lineage>
</organism>
<evidence type="ECO:0000256" key="1">
    <source>
        <dbReference type="ARBA" id="ARBA00008761"/>
    </source>
</evidence>
<gene>
    <name evidence="7" type="ORF">DP116_09070</name>
</gene>
<dbReference type="RefSeq" id="WP_169154887.1">
    <property type="nucleotide sequence ID" value="NZ_QMEB01000051.1"/>
</dbReference>
<protein>
    <submittedName>
        <fullName evidence="7">Transposase</fullName>
    </submittedName>
</protein>
<evidence type="ECO:0000259" key="5">
    <source>
        <dbReference type="Pfam" id="PF01385"/>
    </source>
</evidence>
<accession>A0ABX1P7H3</accession>
<name>A0ABX1P7H3_9CYAN</name>
<evidence type="ECO:0000256" key="4">
    <source>
        <dbReference type="ARBA" id="ARBA00023172"/>
    </source>
</evidence>